<proteinExistence type="predicted"/>
<reference evidence="1 3" key="1">
    <citation type="submission" date="2015-11" db="EMBL/GenBank/DDBJ databases">
        <title>Genomic analysis of 38 Legionella species identifies large and diverse effector repertoires.</title>
        <authorList>
            <person name="Burstein D."/>
            <person name="Amaro F."/>
            <person name="Zusman T."/>
            <person name="Lifshitz Z."/>
            <person name="Cohen O."/>
            <person name="Gilbert J.A."/>
            <person name="Pupko T."/>
            <person name="Shuman H.A."/>
            <person name="Segal G."/>
        </authorList>
    </citation>
    <scope>NUCLEOTIDE SEQUENCE [LARGE SCALE GENOMIC DNA]</scope>
    <source>
        <strain evidence="1 3">CDC#1407-AL-14</strain>
    </source>
</reference>
<evidence type="ECO:0000313" key="3">
    <source>
        <dbReference type="Proteomes" id="UP000054735"/>
    </source>
</evidence>
<dbReference type="RefSeq" id="WP_058522144.1">
    <property type="nucleotide sequence ID" value="NZ_CAAAHV010000029.1"/>
</dbReference>
<dbReference type="AlphaFoldDB" id="A0A378IB92"/>
<accession>A0A378IB92</accession>
<reference evidence="2 4" key="2">
    <citation type="submission" date="2018-06" db="EMBL/GenBank/DDBJ databases">
        <authorList>
            <consortium name="Pathogen Informatics"/>
            <person name="Doyle S."/>
        </authorList>
    </citation>
    <scope>NUCLEOTIDE SEQUENCE [LARGE SCALE GENOMIC DNA]</scope>
    <source>
        <strain evidence="2 4">NCTC12437</strain>
    </source>
</reference>
<dbReference type="Proteomes" id="UP000054735">
    <property type="component" value="Unassembled WGS sequence"/>
</dbReference>
<dbReference type="OrthoDB" id="9902623at2"/>
<evidence type="ECO:0000313" key="4">
    <source>
        <dbReference type="Proteomes" id="UP000255066"/>
    </source>
</evidence>
<sequence>MKQKVENPIHSTNRFFLPGKIFFPHCFEKEQINGNNYYVLRVSTAGSLKTYFNRMVQMHTRLPESLVYFEYYSKYIAKKRGFGEKAILFISEAEGNLLANRLSELEKNKPVITLDSEMPAIVKHCVRLLGFTQFFKEDLFCEKIDEILQDKQLVDVDKILGIVMAELNPKFFCPGQKKDKGFSRWQGILDSYFEHLSLLKQPPAKKRRIEIKEKPEAPILEIEEFLSETIDISQHEDGLEPVLENNSPATVNELLVFQDTDYFDEQYLFNSFVP</sequence>
<dbReference type="EMBL" id="LNXT01000001">
    <property type="protein sequence ID" value="KTC75944.1"/>
    <property type="molecule type" value="Genomic_DNA"/>
</dbReference>
<keyword evidence="3" id="KW-1185">Reference proteome</keyword>
<dbReference type="STRING" id="28083.Lbir_0013"/>
<evidence type="ECO:0000313" key="2">
    <source>
        <dbReference type="EMBL" id="STX32070.1"/>
    </source>
</evidence>
<name>A0A378IB92_9GAMM</name>
<gene>
    <name evidence="1" type="ORF">Lbir_0013</name>
    <name evidence="2" type="ORF">NCTC12437_01848</name>
</gene>
<protein>
    <submittedName>
        <fullName evidence="2">Uncharacterized protein</fullName>
    </submittedName>
</protein>
<dbReference type="EMBL" id="UGNW01000001">
    <property type="protein sequence ID" value="STX32070.1"/>
    <property type="molecule type" value="Genomic_DNA"/>
</dbReference>
<organism evidence="2 4">
    <name type="scientific">Legionella birminghamensis</name>
    <dbReference type="NCBI Taxonomy" id="28083"/>
    <lineage>
        <taxon>Bacteria</taxon>
        <taxon>Pseudomonadati</taxon>
        <taxon>Pseudomonadota</taxon>
        <taxon>Gammaproteobacteria</taxon>
        <taxon>Legionellales</taxon>
        <taxon>Legionellaceae</taxon>
        <taxon>Legionella</taxon>
    </lineage>
</organism>
<dbReference type="Proteomes" id="UP000255066">
    <property type="component" value="Unassembled WGS sequence"/>
</dbReference>
<evidence type="ECO:0000313" key="1">
    <source>
        <dbReference type="EMBL" id="KTC75944.1"/>
    </source>
</evidence>